<sequence>MSELQKAFFLISGKHEQRGQKAAVARAMGITRMAVNNWFSRGIDGAAAVSIWKASGRRIDLVRLVEEGEEMKRRAA</sequence>
<comment type="caution">
    <text evidence="1">The sequence shown here is derived from an EMBL/GenBank/DDBJ whole genome shotgun (WGS) entry which is preliminary data.</text>
</comment>
<reference evidence="2" key="1">
    <citation type="submission" date="2023-07" db="EMBL/GenBank/DDBJ databases">
        <title>The carbon used by Thiothrix.</title>
        <authorList>
            <person name="Chen L."/>
        </authorList>
    </citation>
    <scope>NUCLEOTIDE SEQUENCE [LARGE SCALE GENOMIC DNA]</scope>
</reference>
<evidence type="ECO:0000313" key="1">
    <source>
        <dbReference type="EMBL" id="MEB4589994.1"/>
    </source>
</evidence>
<accession>A0ABU6CTA4</accession>
<gene>
    <name evidence="1" type="ORF">VSS37_03290</name>
</gene>
<evidence type="ECO:0008006" key="3">
    <source>
        <dbReference type="Google" id="ProtNLM"/>
    </source>
</evidence>
<dbReference type="EMBL" id="JAYMYJ010000029">
    <property type="protein sequence ID" value="MEB4589994.1"/>
    <property type="molecule type" value="Genomic_DNA"/>
</dbReference>
<organism evidence="1 2">
    <name type="scientific">Candidatus Thiothrix phosphatis</name>
    <dbReference type="NCBI Taxonomy" id="3112415"/>
    <lineage>
        <taxon>Bacteria</taxon>
        <taxon>Pseudomonadati</taxon>
        <taxon>Pseudomonadota</taxon>
        <taxon>Gammaproteobacteria</taxon>
        <taxon>Thiotrichales</taxon>
        <taxon>Thiotrichaceae</taxon>
        <taxon>Thiothrix</taxon>
    </lineage>
</organism>
<evidence type="ECO:0000313" key="2">
    <source>
        <dbReference type="Proteomes" id="UP001308005"/>
    </source>
</evidence>
<keyword evidence="2" id="KW-1185">Reference proteome</keyword>
<dbReference type="Gene3D" id="1.10.260.40">
    <property type="entry name" value="lambda repressor-like DNA-binding domains"/>
    <property type="match status" value="1"/>
</dbReference>
<dbReference type="InterPro" id="IPR010982">
    <property type="entry name" value="Lambda_DNA-bd_dom_sf"/>
</dbReference>
<proteinExistence type="predicted"/>
<name>A0ABU6CTA4_9GAMM</name>
<dbReference type="Proteomes" id="UP001308005">
    <property type="component" value="Unassembled WGS sequence"/>
</dbReference>
<dbReference type="RefSeq" id="WP_324693220.1">
    <property type="nucleotide sequence ID" value="NZ_JAYMYJ010000029.1"/>
</dbReference>
<protein>
    <recommendedName>
        <fullName evidence="3">Helix-turn-helix domain-containing protein</fullName>
    </recommendedName>
</protein>